<gene>
    <name evidence="1" type="ORF">GGQ68_003046</name>
</gene>
<reference evidence="1 2" key="1">
    <citation type="submission" date="2020-08" db="EMBL/GenBank/DDBJ databases">
        <title>Genomic Encyclopedia of Type Strains, Phase IV (KMG-IV): sequencing the most valuable type-strain genomes for metagenomic binning, comparative biology and taxonomic classification.</title>
        <authorList>
            <person name="Goeker M."/>
        </authorList>
    </citation>
    <scope>NUCLEOTIDE SEQUENCE [LARGE SCALE GENOMIC DNA]</scope>
    <source>
        <strain evidence="1 2">DSM 102235</strain>
    </source>
</reference>
<organism evidence="1 2">
    <name type="scientific">Sagittula marina</name>
    <dbReference type="NCBI Taxonomy" id="943940"/>
    <lineage>
        <taxon>Bacteria</taxon>
        <taxon>Pseudomonadati</taxon>
        <taxon>Pseudomonadota</taxon>
        <taxon>Alphaproteobacteria</taxon>
        <taxon>Rhodobacterales</taxon>
        <taxon>Roseobacteraceae</taxon>
        <taxon>Sagittula</taxon>
    </lineage>
</organism>
<evidence type="ECO:0000313" key="1">
    <source>
        <dbReference type="EMBL" id="MBB3986703.1"/>
    </source>
</evidence>
<protein>
    <submittedName>
        <fullName evidence="1">Uncharacterized protein</fullName>
    </submittedName>
</protein>
<accession>A0A7W6GTN9</accession>
<dbReference type="EMBL" id="JACIEJ010000007">
    <property type="protein sequence ID" value="MBB3986703.1"/>
    <property type="molecule type" value="Genomic_DNA"/>
</dbReference>
<sequence>MIAEDIDLVEIYGYGSPRWEAVRFFQSLDRAEPGRTNDAGT</sequence>
<comment type="caution">
    <text evidence="1">The sequence shown here is derived from an EMBL/GenBank/DDBJ whole genome shotgun (WGS) entry which is preliminary data.</text>
</comment>
<name>A0A7W6GTN9_9RHOB</name>
<dbReference type="Proteomes" id="UP000541426">
    <property type="component" value="Unassembled WGS sequence"/>
</dbReference>
<evidence type="ECO:0000313" key="2">
    <source>
        <dbReference type="Proteomes" id="UP000541426"/>
    </source>
</evidence>
<proteinExistence type="predicted"/>
<keyword evidence="2" id="KW-1185">Reference proteome</keyword>
<dbReference type="AlphaFoldDB" id="A0A7W6GTN9"/>